<dbReference type="Pfam" id="PF01041">
    <property type="entry name" value="DegT_DnrJ_EryC1"/>
    <property type="match status" value="1"/>
</dbReference>
<comment type="similarity">
    <text evidence="3">Belongs to the DegT/DnrJ/EryC1 family.</text>
</comment>
<dbReference type="GO" id="GO:0030170">
    <property type="term" value="F:pyridoxal phosphate binding"/>
    <property type="evidence" value="ECO:0007669"/>
    <property type="project" value="TreeGrafter"/>
</dbReference>
<dbReference type="InterPro" id="IPR015421">
    <property type="entry name" value="PyrdxlP-dep_Trfase_major"/>
</dbReference>
<dbReference type="InterPro" id="IPR015424">
    <property type="entry name" value="PyrdxlP-dep_Trfase"/>
</dbReference>
<keyword evidence="2 3" id="KW-0663">Pyridoxal phosphate</keyword>
<organism evidence="4">
    <name type="scientific">uncultured Sphingopyxis sp</name>
    <dbReference type="NCBI Taxonomy" id="310581"/>
    <lineage>
        <taxon>Bacteria</taxon>
        <taxon>Pseudomonadati</taxon>
        <taxon>Pseudomonadota</taxon>
        <taxon>Alphaproteobacteria</taxon>
        <taxon>Sphingomonadales</taxon>
        <taxon>Sphingomonadaceae</taxon>
        <taxon>Sphingopyxis</taxon>
        <taxon>environmental samples</taxon>
    </lineage>
</organism>
<evidence type="ECO:0000256" key="2">
    <source>
        <dbReference type="PIRSR" id="PIRSR000390-2"/>
    </source>
</evidence>
<dbReference type="CDD" id="cd00616">
    <property type="entry name" value="AHBA_syn"/>
    <property type="match status" value="1"/>
</dbReference>
<evidence type="ECO:0000256" key="3">
    <source>
        <dbReference type="RuleBase" id="RU004508"/>
    </source>
</evidence>
<feature type="modified residue" description="N6-(pyridoxal phosphate)lysine" evidence="2">
    <location>
        <position position="192"/>
    </location>
</feature>
<evidence type="ECO:0000256" key="1">
    <source>
        <dbReference type="PIRSR" id="PIRSR000390-1"/>
    </source>
</evidence>
<dbReference type="EMBL" id="LT598653">
    <property type="protein sequence ID" value="SBV32770.1"/>
    <property type="molecule type" value="Genomic_DNA"/>
</dbReference>
<dbReference type="Gene3D" id="3.40.640.10">
    <property type="entry name" value="Type I PLP-dependent aspartate aminotransferase-like (Major domain)"/>
    <property type="match status" value="1"/>
</dbReference>
<dbReference type="RefSeq" id="WP_295326133.1">
    <property type="nucleotide sequence ID" value="NZ_LT598653.1"/>
</dbReference>
<feature type="active site" description="Proton acceptor" evidence="1">
    <location>
        <position position="192"/>
    </location>
</feature>
<dbReference type="SUPFAM" id="SSF53383">
    <property type="entry name" value="PLP-dependent transferases"/>
    <property type="match status" value="1"/>
</dbReference>
<keyword evidence="4" id="KW-0032">Aminotransferase</keyword>
<protein>
    <submittedName>
        <fullName evidence="4">UDP-2-acetamido-2-deoxy-3-oxo-D-glucuronate aminotransferase</fullName>
        <ecNumber evidence="4">2.6.1.98</ecNumber>
    </submittedName>
</protein>
<dbReference type="InterPro" id="IPR000653">
    <property type="entry name" value="DegT/StrS_aminotransferase"/>
</dbReference>
<dbReference type="KEGG" id="sphu:SPPYR_1650"/>
<dbReference type="InterPro" id="IPR015422">
    <property type="entry name" value="PyrdxlP-dep_Trfase_small"/>
</dbReference>
<dbReference type="PANTHER" id="PTHR30244:SF42">
    <property type="entry name" value="UDP-2-ACETAMIDO-2-DEOXY-3-OXO-D-GLUCURONATE AMINOTRANSFERASE"/>
    <property type="match status" value="1"/>
</dbReference>
<gene>
    <name evidence="4" type="primary">wbpE</name>
    <name evidence="4" type="ORF">SPPYR_1650</name>
</gene>
<sequence length="373" mass="40272">MTIEFIDLKAQQARIKDKLDARIQAVLAGGAYIMGPEVRELEGELATFCGAKHALTCANGTDALHLALMALGAKAGDAVFCPSFTFAATAEIVPHVGATPVFVDVDARTFNLCVESLKRAIVHAKELGFRPAGIIPVDLFGLPADYEAIEAIARENGMWIISDSAQGFGATYKDRTTGSIGDIATTSFFPAKPLGCYGDGGAVFTSNDELAALIGSLRVHGKGSDKYDNVRIGVNSRLDTLQAAILLEKLAIYADELDARQTVAGRYSAALGERFQVPYIPNETRSVWAQYTLRAASTEERDAAMAALKAEHIPSVVYYPLPLHQQQAYKDYPADPQGLSTCAELAKTVFSLPMHPYLSEQDQDRIIDVLLRV</sequence>
<keyword evidence="4" id="KW-0808">Transferase</keyword>
<dbReference type="EC" id="2.6.1.98" evidence="4"/>
<accession>A0A1Y5PS01</accession>
<proteinExistence type="inferred from homology"/>
<dbReference type="GO" id="GO:0008483">
    <property type="term" value="F:transaminase activity"/>
    <property type="evidence" value="ECO:0007669"/>
    <property type="project" value="UniProtKB-KW"/>
</dbReference>
<evidence type="ECO:0000313" key="4">
    <source>
        <dbReference type="EMBL" id="SBV32770.1"/>
    </source>
</evidence>
<dbReference type="PANTHER" id="PTHR30244">
    <property type="entry name" value="TRANSAMINASE"/>
    <property type="match status" value="1"/>
</dbReference>
<dbReference type="Gene3D" id="3.90.1150.10">
    <property type="entry name" value="Aspartate Aminotransferase, domain 1"/>
    <property type="match status" value="1"/>
</dbReference>
<dbReference type="GO" id="GO:0000271">
    <property type="term" value="P:polysaccharide biosynthetic process"/>
    <property type="evidence" value="ECO:0007669"/>
    <property type="project" value="TreeGrafter"/>
</dbReference>
<dbReference type="PIRSF" id="PIRSF000390">
    <property type="entry name" value="PLP_StrS"/>
    <property type="match status" value="1"/>
</dbReference>
<reference evidence="4" key="1">
    <citation type="submission" date="2016-03" db="EMBL/GenBank/DDBJ databases">
        <authorList>
            <person name="Ploux O."/>
        </authorList>
    </citation>
    <scope>NUCLEOTIDE SEQUENCE</scope>
    <source>
        <strain evidence="4">UC10</strain>
    </source>
</reference>
<name>A0A1Y5PS01_9SPHN</name>
<dbReference type="AlphaFoldDB" id="A0A1Y5PS01"/>